<name>A0ABP6UIK2_9ACTN</name>
<reference evidence="3" key="1">
    <citation type="journal article" date="2019" name="Int. J. Syst. Evol. Microbiol.">
        <title>The Global Catalogue of Microorganisms (GCM) 10K type strain sequencing project: providing services to taxonomists for standard genome sequencing and annotation.</title>
        <authorList>
            <consortium name="The Broad Institute Genomics Platform"/>
            <consortium name="The Broad Institute Genome Sequencing Center for Infectious Disease"/>
            <person name="Wu L."/>
            <person name="Ma J."/>
        </authorList>
    </citation>
    <scope>NUCLEOTIDE SEQUENCE [LARGE SCALE GENOMIC DNA]</scope>
    <source>
        <strain evidence="3">JCM 17316</strain>
    </source>
</reference>
<protein>
    <recommendedName>
        <fullName evidence="1">Lantibiotic biosynthesis protein dehydration domain-containing protein</fullName>
    </recommendedName>
</protein>
<dbReference type="EMBL" id="BAABDO010000202">
    <property type="protein sequence ID" value="GAA3508486.1"/>
    <property type="molecule type" value="Genomic_DNA"/>
</dbReference>
<dbReference type="Proteomes" id="UP001500266">
    <property type="component" value="Unassembled WGS sequence"/>
</dbReference>
<accession>A0ABP6UIK2</accession>
<dbReference type="RefSeq" id="WP_345025443.1">
    <property type="nucleotide sequence ID" value="NZ_BAABDO010000202.1"/>
</dbReference>
<gene>
    <name evidence="2" type="ORF">GCM10022416_62660</name>
</gene>
<dbReference type="InterPro" id="IPR017146">
    <property type="entry name" value="Lanti_2_LanM"/>
</dbReference>
<proteinExistence type="predicted"/>
<dbReference type="Pfam" id="PF05147">
    <property type="entry name" value="LANC_like"/>
    <property type="match status" value="1"/>
</dbReference>
<dbReference type="PRINTS" id="PR01950">
    <property type="entry name" value="LANCSUPER"/>
</dbReference>
<comment type="caution">
    <text evidence="2">The sequence shown here is derived from an EMBL/GenBank/DDBJ whole genome shotgun (WGS) entry which is preliminary data.</text>
</comment>
<sequence>MDRTYPLDTYPLDIAARAANLSERVQAVSALGTADGAAGDGPDGRCGRKPPPDAYGLWRLERLAGRLAVRRPDDTAAGRAGSLRYTRQALLETLTAYRRHERDPGARAARVLRELHHAWLPAYEAALDGVREAGPAASAAFDAARRASDDRHGRLAAACEPFLAELARRLTGLRVAGPPVRPRVVDDFQRHLLERFEPALARAVETDARVHLDLNGGLDAGDAADDLAYLDKTFADAAAYHRFYLDFPVLGRWLAHVTALLADHGRLLLTRLCADADALAETLFGGRRITAVRSVRPGLSGPHAGARSVTVVEVELGDARARLVYKPRCVRAEAAYQGLLARLRDDGVLDFAVRPVLARDGYGYEALIPSCRATVPDQAGAERVHREFGGHLACFYVLGGELRPGTVLVADGRVHIADCSTVLGAPLPAASPEDADAFGPLADSVLGPALLDWPATVDVLPGLLLDGAPVRTADHTDAVQDGFRRVHRWFEQWPDTAVECVTGLFAGSRVRVHGRDPGEYADLLHAAARPRRLMDPLEADLLFDSVRDRTGEGLPAAWELASLWRLDLPRFEVAADGDRVTHDHRTPLGTRLPAAPLDRAAARIRRLAPGDRARQARYIAAGLGAHGRLGRLAGFASGEVTDPDFAAAAVDRAVRIGERLCAMLREPDAPAPWTSYQRTRDGKVEVDVEGDLYLGTAGIALFLAYLDQECPRPRFREAARRALQHAAGQCGRRGIGAFTGAGGLIYALTHLYALWDDLALLNLAVRLSRDIADRIDRDRHLDVLGGAAGLIPVMLGLARATGGTAGLDVAHRCADHLLRRARADRGTLCWPRPDRPGAHPGAHPGPTGFAHGAGGIGWALIALGASTGGAEYIEAGRRAFAYEARRFAEAARDGAGTSGGPRHGNAWCNGAAGIGLSRIHSWDLLGRDDESLLDEAHRAVTATMRDFPRLMNDSLCHGRCGNAELFLRYAGLRDRPAFRLEADVQVQTQWQNPTPEGDGFFPGLMLGLSGHGMHFLRLAHPDRVPSVLLLDPPPGLT</sequence>
<keyword evidence="3" id="KW-1185">Reference proteome</keyword>
<evidence type="ECO:0000313" key="3">
    <source>
        <dbReference type="Proteomes" id="UP001500266"/>
    </source>
</evidence>
<dbReference type="CDD" id="cd04792">
    <property type="entry name" value="LanM-like"/>
    <property type="match status" value="1"/>
</dbReference>
<dbReference type="SUPFAM" id="SSF158745">
    <property type="entry name" value="LanC-like"/>
    <property type="match status" value="1"/>
</dbReference>
<organism evidence="2 3">
    <name type="scientific">Actinomadura keratinilytica</name>
    <dbReference type="NCBI Taxonomy" id="547461"/>
    <lineage>
        <taxon>Bacteria</taxon>
        <taxon>Bacillati</taxon>
        <taxon>Actinomycetota</taxon>
        <taxon>Actinomycetes</taxon>
        <taxon>Streptosporangiales</taxon>
        <taxon>Thermomonosporaceae</taxon>
        <taxon>Actinomadura</taxon>
    </lineage>
</organism>
<dbReference type="SMART" id="SM01260">
    <property type="entry name" value="LANC_like"/>
    <property type="match status" value="1"/>
</dbReference>
<dbReference type="Pfam" id="PF13575">
    <property type="entry name" value="DUF4135"/>
    <property type="match status" value="2"/>
</dbReference>
<feature type="domain" description="Lantibiotic biosynthesis protein dehydration" evidence="1">
    <location>
        <begin position="247"/>
        <end position="451"/>
    </location>
</feature>
<dbReference type="Gene3D" id="1.50.10.20">
    <property type="match status" value="1"/>
</dbReference>
<dbReference type="InterPro" id="IPR025410">
    <property type="entry name" value="Lant_dehyd"/>
</dbReference>
<evidence type="ECO:0000259" key="1">
    <source>
        <dbReference type="Pfam" id="PF13575"/>
    </source>
</evidence>
<dbReference type="InterPro" id="IPR007822">
    <property type="entry name" value="LANC-like"/>
</dbReference>
<evidence type="ECO:0000313" key="2">
    <source>
        <dbReference type="EMBL" id="GAA3508486.1"/>
    </source>
</evidence>
<feature type="domain" description="Lantibiotic biosynthesis protein dehydration" evidence="1">
    <location>
        <begin position="465"/>
        <end position="573"/>
    </location>
</feature>